<evidence type="ECO:0000256" key="1">
    <source>
        <dbReference type="ARBA" id="ARBA00006914"/>
    </source>
</evidence>
<dbReference type="InterPro" id="IPR003959">
    <property type="entry name" value="ATPase_AAA_core"/>
</dbReference>
<evidence type="ECO:0000259" key="4">
    <source>
        <dbReference type="SMART" id="SM00382"/>
    </source>
</evidence>
<dbReference type="Proteomes" id="UP000277570">
    <property type="component" value="Unassembled WGS sequence"/>
</dbReference>
<dbReference type="InterPro" id="IPR003593">
    <property type="entry name" value="AAA+_ATPase"/>
</dbReference>
<evidence type="ECO:0000256" key="2">
    <source>
        <dbReference type="ARBA" id="ARBA00022741"/>
    </source>
</evidence>
<comment type="similarity">
    <text evidence="1">Belongs to the AAA ATPase family.</text>
</comment>
<name>A0ABY6T0C2_9CLOT</name>
<protein>
    <submittedName>
        <fullName evidence="5">ATPase</fullName>
        <ecNumber evidence="5">3.4.24.-</ecNumber>
    </submittedName>
</protein>
<keyword evidence="2" id="KW-0547">Nucleotide-binding</keyword>
<dbReference type="CDD" id="cd19481">
    <property type="entry name" value="RecA-like_protease"/>
    <property type="match status" value="1"/>
</dbReference>
<reference evidence="5 6" key="1">
    <citation type="submission" date="2018-11" db="EMBL/GenBank/DDBJ databases">
        <authorList>
            <consortium name="Pathogen Informatics"/>
        </authorList>
    </citation>
    <scope>NUCLEOTIDE SEQUENCE [LARGE SCALE GENOMIC DNA]</scope>
    <source>
        <strain evidence="5 6">NCTC10913</strain>
    </source>
</reference>
<evidence type="ECO:0000313" key="5">
    <source>
        <dbReference type="EMBL" id="VDG74455.1"/>
    </source>
</evidence>
<dbReference type="GO" id="GO:0016787">
    <property type="term" value="F:hydrolase activity"/>
    <property type="evidence" value="ECO:0007669"/>
    <property type="project" value="UniProtKB-KW"/>
</dbReference>
<proteinExistence type="inferred from homology"/>
<dbReference type="PANTHER" id="PTHR23073">
    <property type="entry name" value="26S PROTEASOME REGULATORY SUBUNIT"/>
    <property type="match status" value="1"/>
</dbReference>
<dbReference type="EMBL" id="UYIN01000023">
    <property type="protein sequence ID" value="VDG74455.1"/>
    <property type="molecule type" value="Genomic_DNA"/>
</dbReference>
<gene>
    <name evidence="5" type="primary">ftsH_5</name>
    <name evidence="5" type="ORF">NCTC10913_04733</name>
</gene>
<keyword evidence="5" id="KW-0378">Hydrolase</keyword>
<dbReference type="SMART" id="SM00382">
    <property type="entry name" value="AAA"/>
    <property type="match status" value="1"/>
</dbReference>
<dbReference type="EC" id="3.4.24.-" evidence="5"/>
<dbReference type="SUPFAM" id="SSF52540">
    <property type="entry name" value="P-loop containing nucleoside triphosphate hydrolases"/>
    <property type="match status" value="1"/>
</dbReference>
<comment type="caution">
    <text evidence="5">The sequence shown here is derived from an EMBL/GenBank/DDBJ whole genome shotgun (WGS) entry which is preliminary data.</text>
</comment>
<evidence type="ECO:0000313" key="6">
    <source>
        <dbReference type="Proteomes" id="UP000277570"/>
    </source>
</evidence>
<feature type="domain" description="AAA+ ATPase" evidence="4">
    <location>
        <begin position="135"/>
        <end position="267"/>
    </location>
</feature>
<dbReference type="InterPro" id="IPR027417">
    <property type="entry name" value="P-loop_NTPase"/>
</dbReference>
<dbReference type="Pfam" id="PF00004">
    <property type="entry name" value="AAA"/>
    <property type="match status" value="1"/>
</dbReference>
<dbReference type="Gene3D" id="3.40.50.300">
    <property type="entry name" value="P-loop containing nucleotide triphosphate hydrolases"/>
    <property type="match status" value="1"/>
</dbReference>
<accession>A0ABY6T0C2</accession>
<organism evidence="5 6">
    <name type="scientific">Clostridium carnis</name>
    <dbReference type="NCBI Taxonomy" id="1530"/>
    <lineage>
        <taxon>Bacteria</taxon>
        <taxon>Bacillati</taxon>
        <taxon>Bacillota</taxon>
        <taxon>Clostridia</taxon>
        <taxon>Eubacteriales</taxon>
        <taxon>Clostridiaceae</taxon>
        <taxon>Clostridium</taxon>
    </lineage>
</organism>
<keyword evidence="6" id="KW-1185">Reference proteome</keyword>
<evidence type="ECO:0000256" key="3">
    <source>
        <dbReference type="ARBA" id="ARBA00022840"/>
    </source>
</evidence>
<dbReference type="InterPro" id="IPR050221">
    <property type="entry name" value="26S_Proteasome_ATPase"/>
</dbReference>
<sequence>MVGLILSYFDMRKESDKVDIESMIPKLIRAGFEDDKRAFEVISISIANRMKKKNPKIADEINNIICYRDLGTSAYRSIGMNDLPTTKKNNENLVTIEEVDEIDEPILDERIQNEYTRFLLEQEKKEDLMKYGVKASNTILLYGEPGVGKTYSAKWLAYKLDKPLINLNLATVVSSLLGETGSNIKSVLDYAKKNNGVLFLDEFDSIAKKRDDDKDVGELKRIVNVLLKELEQWPINGIVIAATNHPELLDKAIWRRFDLKINLPMPNLEIRQLIIKRELSGVEYINNTFIELMSYLTEDINAAEIVRYCTNIKKNYVLYGNIIESNSLKPLIENIYRDKKIDKCKLCRMIKTSLPKMKVDDISELTGIPSSSIYRYLKNN</sequence>
<keyword evidence="3" id="KW-0067">ATP-binding</keyword>